<proteinExistence type="predicted"/>
<accession>A0A6B9Y0Z1</accession>
<organism evidence="1 2">
    <name type="scientific">Enterobacter phage vB_EclM_CIP9</name>
    <dbReference type="NCBI Taxonomy" id="2696340"/>
    <lineage>
        <taxon>Viruses</taxon>
        <taxon>Duplodnaviria</taxon>
        <taxon>Heunggongvirae</taxon>
        <taxon>Uroviricota</taxon>
        <taxon>Caudoviricetes</taxon>
        <taxon>Pantevenvirales</taxon>
        <taxon>Straboviridae</taxon>
        <taxon>Tevenvirinae</taxon>
        <taxon>Kanagawavirus</taxon>
        <taxon>Kanagawavirus cipnine</taxon>
    </lineage>
</organism>
<reference evidence="2" key="1">
    <citation type="submission" date="2019-12" db="EMBL/GenBank/DDBJ databases">
        <authorList>
            <person name="Wang K."/>
            <person name="Tamayo M.G."/>
            <person name="Penner T.V."/>
            <person name="Cook B.W.M."/>
            <person name="Court D.A."/>
            <person name="Theriault S.S."/>
        </authorList>
    </citation>
    <scope>NUCLEOTIDE SEQUENCE [LARGE SCALE GENOMIC DNA]</scope>
</reference>
<dbReference type="EMBL" id="MN882610">
    <property type="protein sequence ID" value="QHS01748.1"/>
    <property type="molecule type" value="Genomic_DNA"/>
</dbReference>
<dbReference type="Proteomes" id="UP000465071">
    <property type="component" value="Segment"/>
</dbReference>
<name>A0A6B9Y0Z1_9CAUD</name>
<dbReference type="Pfam" id="PF23819">
    <property type="entry name" value="DUF7189"/>
    <property type="match status" value="1"/>
</dbReference>
<evidence type="ECO:0000313" key="2">
    <source>
        <dbReference type="Proteomes" id="UP000465071"/>
    </source>
</evidence>
<keyword evidence="2" id="KW-1185">Reference proteome</keyword>
<evidence type="ECO:0000313" key="1">
    <source>
        <dbReference type="EMBL" id="QHS01748.1"/>
    </source>
</evidence>
<dbReference type="InterPro" id="IPR055613">
    <property type="entry name" value="DUF7189"/>
</dbReference>
<sequence>MSLYDPYGSSEDGVIVLKPEHSIADNDSLDVEVDEWKTVPGGIIMHQGEDTIALDPEQVEALYEILKHNR</sequence>
<gene>
    <name evidence="1" type="ORF">CPT_CIP9_212</name>
</gene>
<protein>
    <submittedName>
        <fullName evidence="1">Uncharacterized protein</fullName>
    </submittedName>
</protein>